<keyword evidence="3" id="KW-0804">Transcription</keyword>
<dbReference type="Pfam" id="PF00440">
    <property type="entry name" value="TetR_N"/>
    <property type="match status" value="1"/>
</dbReference>
<reference evidence="6 7" key="1">
    <citation type="submission" date="2017-11" db="EMBL/GenBank/DDBJ databases">
        <title>Evolution of Phototrophy in the Chloroflexi Phylum Driven by Horizontal Gene Transfer.</title>
        <authorList>
            <person name="Ward L.M."/>
            <person name="Hemp J."/>
            <person name="Shih P.M."/>
            <person name="Mcglynn S.E."/>
            <person name="Fischer W."/>
        </authorList>
    </citation>
    <scope>NUCLEOTIDE SEQUENCE [LARGE SCALE GENOMIC DNA]</scope>
    <source>
        <strain evidence="6">JP3_7</strain>
    </source>
</reference>
<dbReference type="PROSITE" id="PS01081">
    <property type="entry name" value="HTH_TETR_1"/>
    <property type="match status" value="1"/>
</dbReference>
<evidence type="ECO:0000313" key="6">
    <source>
        <dbReference type="EMBL" id="PJF48015.1"/>
    </source>
</evidence>
<dbReference type="Proteomes" id="UP000230790">
    <property type="component" value="Unassembled WGS sequence"/>
</dbReference>
<dbReference type="GO" id="GO:0045892">
    <property type="term" value="P:negative regulation of DNA-templated transcription"/>
    <property type="evidence" value="ECO:0007669"/>
    <property type="project" value="UniProtKB-ARBA"/>
</dbReference>
<feature type="domain" description="HTH tetR-type" evidence="5">
    <location>
        <begin position="25"/>
        <end position="85"/>
    </location>
</feature>
<dbReference type="InterPro" id="IPR036271">
    <property type="entry name" value="Tet_transcr_reg_TetR-rel_C_sf"/>
</dbReference>
<dbReference type="EMBL" id="PGTN01000027">
    <property type="protein sequence ID" value="PJF48015.1"/>
    <property type="molecule type" value="Genomic_DNA"/>
</dbReference>
<organism evidence="6 7">
    <name type="scientific">Candidatus Thermofonsia Clade 3 bacterium</name>
    <dbReference type="NCBI Taxonomy" id="2364212"/>
    <lineage>
        <taxon>Bacteria</taxon>
        <taxon>Bacillati</taxon>
        <taxon>Chloroflexota</taxon>
        <taxon>Candidatus Thermofontia</taxon>
        <taxon>Candidatus Thermofonsia Clade 3</taxon>
    </lineage>
</organism>
<accession>A0A2M8QDX5</accession>
<dbReference type="PRINTS" id="PR00455">
    <property type="entry name" value="HTHTETR"/>
</dbReference>
<dbReference type="PROSITE" id="PS50977">
    <property type="entry name" value="HTH_TETR_2"/>
    <property type="match status" value="1"/>
</dbReference>
<protein>
    <recommendedName>
        <fullName evidence="5">HTH tetR-type domain-containing protein</fullName>
    </recommendedName>
</protein>
<evidence type="ECO:0000256" key="3">
    <source>
        <dbReference type="ARBA" id="ARBA00023163"/>
    </source>
</evidence>
<dbReference type="PANTHER" id="PTHR30055:SF234">
    <property type="entry name" value="HTH-TYPE TRANSCRIPTIONAL REGULATOR BETI"/>
    <property type="match status" value="1"/>
</dbReference>
<evidence type="ECO:0000256" key="4">
    <source>
        <dbReference type="PROSITE-ProRule" id="PRU00335"/>
    </source>
</evidence>
<dbReference type="GO" id="GO:0000976">
    <property type="term" value="F:transcription cis-regulatory region binding"/>
    <property type="evidence" value="ECO:0007669"/>
    <property type="project" value="TreeGrafter"/>
</dbReference>
<dbReference type="Pfam" id="PF17932">
    <property type="entry name" value="TetR_C_24"/>
    <property type="match status" value="1"/>
</dbReference>
<dbReference type="FunFam" id="1.10.10.60:FF:000141">
    <property type="entry name" value="TetR family transcriptional regulator"/>
    <property type="match status" value="1"/>
</dbReference>
<proteinExistence type="predicted"/>
<feature type="DNA-binding region" description="H-T-H motif" evidence="4">
    <location>
        <begin position="48"/>
        <end position="67"/>
    </location>
</feature>
<evidence type="ECO:0000256" key="1">
    <source>
        <dbReference type="ARBA" id="ARBA00023015"/>
    </source>
</evidence>
<comment type="caution">
    <text evidence="6">The sequence shown here is derived from an EMBL/GenBank/DDBJ whole genome shotgun (WGS) entry which is preliminary data.</text>
</comment>
<dbReference type="InterPro" id="IPR050109">
    <property type="entry name" value="HTH-type_TetR-like_transc_reg"/>
</dbReference>
<dbReference type="SUPFAM" id="SSF46689">
    <property type="entry name" value="Homeodomain-like"/>
    <property type="match status" value="1"/>
</dbReference>
<dbReference type="AlphaFoldDB" id="A0A2M8QDX5"/>
<evidence type="ECO:0000313" key="7">
    <source>
        <dbReference type="Proteomes" id="UP000230790"/>
    </source>
</evidence>
<dbReference type="InterPro" id="IPR041490">
    <property type="entry name" value="KstR2_TetR_C"/>
</dbReference>
<evidence type="ECO:0000259" key="5">
    <source>
        <dbReference type="PROSITE" id="PS50977"/>
    </source>
</evidence>
<sequence length="213" mass="23997">MSQELLIGANRRRPGRRPLVLGNAEDTRRAIFQHAMRLINERGYEAVSMSDIAHAAGLTKATLYYHFPSKADLLTSGALDLLRRVQRDIERVVNDRSLSVRQRLERLAIERQSRPLAAAYNAAMMDAAMRQLSEDQQAQLREAFARLHAPLLHLVKEGIATGELRAVDPEVIALAFRRLFTEWSSPPCDEDRTTLTRALLETFFHGVAGAQRA</sequence>
<dbReference type="InterPro" id="IPR001647">
    <property type="entry name" value="HTH_TetR"/>
</dbReference>
<dbReference type="Gene3D" id="1.10.10.60">
    <property type="entry name" value="Homeodomain-like"/>
    <property type="match status" value="1"/>
</dbReference>
<gene>
    <name evidence="6" type="ORF">CUN48_05770</name>
</gene>
<keyword evidence="1" id="KW-0805">Transcription regulation</keyword>
<name>A0A2M8QDX5_9CHLR</name>
<dbReference type="InterPro" id="IPR023772">
    <property type="entry name" value="DNA-bd_HTH_TetR-type_CS"/>
</dbReference>
<dbReference type="GO" id="GO:0003700">
    <property type="term" value="F:DNA-binding transcription factor activity"/>
    <property type="evidence" value="ECO:0007669"/>
    <property type="project" value="TreeGrafter"/>
</dbReference>
<dbReference type="SUPFAM" id="SSF48498">
    <property type="entry name" value="Tetracyclin repressor-like, C-terminal domain"/>
    <property type="match status" value="1"/>
</dbReference>
<keyword evidence="2 4" id="KW-0238">DNA-binding</keyword>
<dbReference type="InterPro" id="IPR009057">
    <property type="entry name" value="Homeodomain-like_sf"/>
</dbReference>
<dbReference type="Gene3D" id="1.10.357.10">
    <property type="entry name" value="Tetracycline Repressor, domain 2"/>
    <property type="match status" value="1"/>
</dbReference>
<dbReference type="PANTHER" id="PTHR30055">
    <property type="entry name" value="HTH-TYPE TRANSCRIPTIONAL REGULATOR RUTR"/>
    <property type="match status" value="1"/>
</dbReference>
<evidence type="ECO:0000256" key="2">
    <source>
        <dbReference type="ARBA" id="ARBA00023125"/>
    </source>
</evidence>